<dbReference type="EMBL" id="LXEW01000024">
    <property type="protein sequence ID" value="OAT52277.1"/>
    <property type="molecule type" value="Genomic_DNA"/>
</dbReference>
<evidence type="ECO:0000259" key="12">
    <source>
        <dbReference type="Pfam" id="PF00534"/>
    </source>
</evidence>
<feature type="domain" description="Starch synthase catalytic" evidence="13">
    <location>
        <begin position="2"/>
        <end position="233"/>
    </location>
</feature>
<dbReference type="NCBIfam" id="NF001899">
    <property type="entry name" value="PRK00654.1-2"/>
    <property type="match status" value="1"/>
</dbReference>
<comment type="similarity">
    <text evidence="4 11">Belongs to the glycosyltransferase 1 family. Bacterial/plant glycogen synthase subfamily.</text>
</comment>
<evidence type="ECO:0000259" key="13">
    <source>
        <dbReference type="Pfam" id="PF08323"/>
    </source>
</evidence>
<comment type="pathway">
    <text evidence="3 11">Glycan biosynthesis; glycogen biosynthesis.</text>
</comment>
<feature type="binding site" evidence="11">
    <location>
        <position position="15"/>
    </location>
    <ligand>
        <name>ADP-alpha-D-glucose</name>
        <dbReference type="ChEBI" id="CHEBI:57498"/>
    </ligand>
</feature>
<dbReference type="RefSeq" id="WP_068908407.1">
    <property type="nucleotide sequence ID" value="NZ_LXEW01000024.1"/>
</dbReference>
<evidence type="ECO:0000256" key="2">
    <source>
        <dbReference type="ARBA" id="ARBA00002764"/>
    </source>
</evidence>
<evidence type="ECO:0000256" key="11">
    <source>
        <dbReference type="HAMAP-Rule" id="MF_00484"/>
    </source>
</evidence>
<dbReference type="UniPathway" id="UPA00164"/>
<comment type="caution">
    <text evidence="14">The sequence shown here is derived from an EMBL/GenBank/DDBJ whole genome shotgun (WGS) entry which is preliminary data.</text>
</comment>
<evidence type="ECO:0000256" key="5">
    <source>
        <dbReference type="ARBA" id="ARBA00012588"/>
    </source>
</evidence>
<dbReference type="Proteomes" id="UP000078224">
    <property type="component" value="Unassembled WGS sequence"/>
</dbReference>
<evidence type="ECO:0000313" key="15">
    <source>
        <dbReference type="Proteomes" id="UP000078224"/>
    </source>
</evidence>
<dbReference type="CDD" id="cd03791">
    <property type="entry name" value="GT5_Glycogen_synthase_DULL1-like"/>
    <property type="match status" value="1"/>
</dbReference>
<evidence type="ECO:0000256" key="6">
    <source>
        <dbReference type="ARBA" id="ARBA00019935"/>
    </source>
</evidence>
<dbReference type="GO" id="GO:0009011">
    <property type="term" value="F:alpha-1,4-glucan glucosyltransferase (ADP-glucose donor) activity"/>
    <property type="evidence" value="ECO:0007669"/>
    <property type="project" value="UniProtKB-UniRule"/>
</dbReference>
<dbReference type="InterPro" id="IPR013534">
    <property type="entry name" value="Starch_synth_cat_dom"/>
</dbReference>
<dbReference type="NCBIfam" id="TIGR02095">
    <property type="entry name" value="glgA"/>
    <property type="match status" value="1"/>
</dbReference>
<dbReference type="GO" id="GO:0005978">
    <property type="term" value="P:glycogen biosynthetic process"/>
    <property type="evidence" value="ECO:0007669"/>
    <property type="project" value="UniProtKB-UniRule"/>
</dbReference>
<dbReference type="Gene3D" id="3.40.50.2000">
    <property type="entry name" value="Glycogen Phosphorylase B"/>
    <property type="match status" value="2"/>
</dbReference>
<dbReference type="PANTHER" id="PTHR45825:SF11">
    <property type="entry name" value="ALPHA AMYLASE DOMAIN-CONTAINING PROTEIN"/>
    <property type="match status" value="1"/>
</dbReference>
<reference evidence="14 15" key="1">
    <citation type="submission" date="2016-04" db="EMBL/GenBank/DDBJ databases">
        <title>ATOL: Assembling a taxonomically balanced genome-scale reconstruction of the evolutionary history of the Enterobacteriaceae.</title>
        <authorList>
            <person name="Plunkett G.III."/>
            <person name="Neeno-Eckwall E.C."/>
            <person name="Glasner J.D."/>
            <person name="Perna N.T."/>
        </authorList>
    </citation>
    <scope>NUCLEOTIDE SEQUENCE [LARGE SCALE GENOMIC DNA]</scope>
    <source>
        <strain evidence="14 15">ATCC 35613</strain>
    </source>
</reference>
<dbReference type="InterPro" id="IPR011835">
    <property type="entry name" value="GS/SS"/>
</dbReference>
<comment type="function">
    <text evidence="2 11">Synthesizes alpha-1,4-glucan chains using ADP-glucose.</text>
</comment>
<dbReference type="Pfam" id="PF00534">
    <property type="entry name" value="Glycos_transf_1"/>
    <property type="match status" value="1"/>
</dbReference>
<dbReference type="SUPFAM" id="SSF53756">
    <property type="entry name" value="UDP-Glycosyltransferase/glycogen phosphorylase"/>
    <property type="match status" value="1"/>
</dbReference>
<dbReference type="EC" id="2.4.1.21" evidence="5 11"/>
<dbReference type="PATRIC" id="fig|1354272.4.peg.1719"/>
<evidence type="ECO:0000256" key="7">
    <source>
        <dbReference type="ARBA" id="ARBA00022676"/>
    </source>
</evidence>
<evidence type="ECO:0000256" key="1">
    <source>
        <dbReference type="ARBA" id="ARBA00001478"/>
    </source>
</evidence>
<dbReference type="GO" id="GO:0005829">
    <property type="term" value="C:cytosol"/>
    <property type="evidence" value="ECO:0007669"/>
    <property type="project" value="TreeGrafter"/>
</dbReference>
<dbReference type="InterPro" id="IPR001296">
    <property type="entry name" value="Glyco_trans_1"/>
</dbReference>
<dbReference type="Pfam" id="PF08323">
    <property type="entry name" value="Glyco_transf_5"/>
    <property type="match status" value="1"/>
</dbReference>
<protein>
    <recommendedName>
        <fullName evidence="6 11">Glycogen synthase</fullName>
        <ecNumber evidence="5 11">2.4.1.21</ecNumber>
    </recommendedName>
    <alternativeName>
        <fullName evidence="10 11">Starch [bacterial glycogen] synthase</fullName>
    </alternativeName>
</protein>
<proteinExistence type="inferred from homology"/>
<gene>
    <name evidence="11" type="primary">glgA</name>
    <name evidence="14" type="ORF">M998_1691</name>
</gene>
<keyword evidence="8 11" id="KW-0808">Transferase</keyword>
<feature type="domain" description="Glycosyl transferase family 1" evidence="12">
    <location>
        <begin position="290"/>
        <end position="419"/>
    </location>
</feature>
<organism evidence="14 15">
    <name type="scientific">Providencia heimbachae ATCC 35613</name>
    <dbReference type="NCBI Taxonomy" id="1354272"/>
    <lineage>
        <taxon>Bacteria</taxon>
        <taxon>Pseudomonadati</taxon>
        <taxon>Pseudomonadota</taxon>
        <taxon>Gammaproteobacteria</taxon>
        <taxon>Enterobacterales</taxon>
        <taxon>Morganellaceae</taxon>
        <taxon>Providencia</taxon>
    </lineage>
</organism>
<keyword evidence="9 11" id="KW-0320">Glycogen biosynthesis</keyword>
<keyword evidence="7 11" id="KW-0328">Glycosyltransferase</keyword>
<evidence type="ECO:0000256" key="3">
    <source>
        <dbReference type="ARBA" id="ARBA00004964"/>
    </source>
</evidence>
<dbReference type="FunFam" id="3.40.50.2000:FF:000011">
    <property type="entry name" value="Glycogen synthase"/>
    <property type="match status" value="1"/>
</dbReference>
<dbReference type="HAMAP" id="MF_00484">
    <property type="entry name" value="Glycogen_synth"/>
    <property type="match status" value="1"/>
</dbReference>
<dbReference type="GO" id="GO:0004373">
    <property type="term" value="F:alpha-1,4-glucan glucosyltransferase (UDP-glucose donor) activity"/>
    <property type="evidence" value="ECO:0007669"/>
    <property type="project" value="InterPro"/>
</dbReference>
<evidence type="ECO:0000256" key="10">
    <source>
        <dbReference type="ARBA" id="ARBA00031722"/>
    </source>
</evidence>
<dbReference type="PANTHER" id="PTHR45825">
    <property type="entry name" value="GRANULE-BOUND STARCH SYNTHASE 1, CHLOROPLASTIC/AMYLOPLASTIC"/>
    <property type="match status" value="1"/>
</dbReference>
<evidence type="ECO:0000256" key="4">
    <source>
        <dbReference type="ARBA" id="ARBA00010281"/>
    </source>
</evidence>
<dbReference type="AlphaFoldDB" id="A0A1B7JWJ4"/>
<sequence length="491" mass="54409">MRVLHACSELFPLLKTGGLADVLGALPQAQIAAGADARLVMPAFPALLNSIENNIIINSVETFAGQVALRFGVYDGIGIYLIDAPYLYQREGSPYHDDALHAYADNYKRFALLGWMACELACGLDPQWCPEIVHAHDWHAGLSAAYLATKDYPARAVLTVHNLAYQGLFSAKHFDELQLPKHFFTPEGLEFYGQISYLKAGIVYANKVIFVSPTYAKEVVTAEYGCGLENLLKQCQSQGKLVGILNGVDYQIWDPKIDTLIPSNYALRDMQGKLKCKIAHQTENGLTVTDKVPLFGIVSRLTSQKGLDLLLAAIPNLLNLGGQITLLGCGDPNLQEAYQSLAQKYPKQIAVRIGYDEAYAHQLIAAADVILVPSRYEPCGLTQLYGLKYGAIPLVKHTGGLADTVRDCSLENLADKSATGFVFYDNHDVPCQHNNVPQYNQITELNRAIRRAFALWADQAKWRRVRRQGMSMNFSWQLSAEKYLSLYQSIT</sequence>
<comment type="catalytic activity">
    <reaction evidence="1 11">
        <text>[(1-&gt;4)-alpha-D-glucosyl](n) + ADP-alpha-D-glucose = [(1-&gt;4)-alpha-D-glucosyl](n+1) + ADP + H(+)</text>
        <dbReference type="Rhea" id="RHEA:18189"/>
        <dbReference type="Rhea" id="RHEA-COMP:9584"/>
        <dbReference type="Rhea" id="RHEA-COMP:9587"/>
        <dbReference type="ChEBI" id="CHEBI:15378"/>
        <dbReference type="ChEBI" id="CHEBI:15444"/>
        <dbReference type="ChEBI" id="CHEBI:57498"/>
        <dbReference type="ChEBI" id="CHEBI:456216"/>
        <dbReference type="EC" id="2.4.1.21"/>
    </reaction>
</comment>
<evidence type="ECO:0000256" key="9">
    <source>
        <dbReference type="ARBA" id="ARBA00023056"/>
    </source>
</evidence>
<keyword evidence="15" id="KW-1185">Reference proteome</keyword>
<accession>A0A1B7JWJ4</accession>
<name>A0A1B7JWJ4_9GAMM</name>
<dbReference type="OrthoDB" id="9808590at2"/>
<evidence type="ECO:0000313" key="14">
    <source>
        <dbReference type="EMBL" id="OAT52277.1"/>
    </source>
</evidence>
<evidence type="ECO:0000256" key="8">
    <source>
        <dbReference type="ARBA" id="ARBA00022679"/>
    </source>
</evidence>